<dbReference type="Gene3D" id="2.130.10.30">
    <property type="entry name" value="Regulator of chromosome condensation 1/beta-lactamase-inhibitor protein II"/>
    <property type="match status" value="2"/>
</dbReference>
<protein>
    <submittedName>
        <fullName evidence="3">Putative E3 ubiquitin-protein ligase HERC1</fullName>
    </submittedName>
</protein>
<keyword evidence="4" id="KW-1185">Reference proteome</keyword>
<feature type="transmembrane region" description="Helical" evidence="1">
    <location>
        <begin position="1032"/>
        <end position="1052"/>
    </location>
</feature>
<dbReference type="Gene3D" id="3.10.20.90">
    <property type="entry name" value="Phosphatidylinositol 3-kinase Catalytic Subunit, Chain A, domain 1"/>
    <property type="match status" value="1"/>
</dbReference>
<dbReference type="Proteomes" id="UP000186817">
    <property type="component" value="Unassembled WGS sequence"/>
</dbReference>
<dbReference type="AlphaFoldDB" id="A0A1Q9DI44"/>
<dbReference type="SUPFAM" id="SSF50985">
    <property type="entry name" value="RCC1/BLIP-II"/>
    <property type="match status" value="1"/>
</dbReference>
<keyword evidence="1" id="KW-1133">Transmembrane helix</keyword>
<dbReference type="SUPFAM" id="SSF54236">
    <property type="entry name" value="Ubiquitin-like"/>
    <property type="match status" value="1"/>
</dbReference>
<dbReference type="PANTHER" id="PTHR45982:SF1">
    <property type="entry name" value="REGULATOR OF CHROMOSOME CONDENSATION"/>
    <property type="match status" value="1"/>
</dbReference>
<dbReference type="InterPro" id="IPR009091">
    <property type="entry name" value="RCC1/BLIP-II"/>
</dbReference>
<feature type="transmembrane region" description="Helical" evidence="1">
    <location>
        <begin position="736"/>
        <end position="755"/>
    </location>
</feature>
<dbReference type="InterPro" id="IPR000626">
    <property type="entry name" value="Ubiquitin-like_dom"/>
</dbReference>
<accession>A0A1Q9DI44</accession>
<gene>
    <name evidence="3" type="primary">HERC1</name>
    <name evidence="3" type="ORF">AK812_SmicGene23078</name>
</gene>
<sequence length="1081" mass="117248">MSVDVHLLSGKRASVEVAADASVESLKRRAQSALVVPSMGRLLNSSGKMLDGAQTITEAKLVSGDVLTLHVNQVQLKATKQGAESESAAFSALLCDGSVATWGYAHSEWAESGGDSSAVQEQLRDVQQIQASEHAFAAILVDGSVVTWGNADYGGDSSAVQEQLQDVQQIQASERTFAAIRSDGSVVAWGDAFYGGDSSAVQEQLRDVQQIQASLNAFAAIRSDGSVVTWGDAFYGGDSSAVQEQLRDVQQIQACIGAFAAIRSDGSVVTWGHAAFGGDSSAVQEQLRDVQQIQASENAFAAIRSDGSVVTWGHAFHGGDSSAVQEQLRDVQQIQASHGAFAAIRSDGSVVTWGDAFYGGDSSAVQEQLRDVQQIQACIGAFAAIRSDGSVVTWGHAGFGGDSSAVQEQLRNVQQIQASQGAFAAIRSDGSVVTWGPAHNGGDSSAVQDLLRQNFGEAVSVGFAWQVTYLVSLLALALTSILATAVYWADKEGAYHRSIVVTENQEAAELPADCDVCSETSSEHSFVVGRLRPEKPEAVSSNRILCHLCSAKNGAMGQKQSSCCSKSEQCEIEEVESHASVLDLTSCTESQLERGGEPELDSQAPGGQCELAEPPATVDLTRSTAEILRGVRLRDTMRRAGRIWRYRPAELSLQRRSRLNGHSHPVKHFDIFFSHTWLTPGRWKVLSLLLQRGCTFMLLAWSFGIALSFVLCMFDILPLSASWQSLAIGFRADTPVGYWLMVFGAIFALGGFLSAPTFAPGWSDICFLDVACIHQTDEVEMQQGINNIGSFLSASSELHVLWSGPYLSRLWCIFEIAAYRKLNPTGKIVISPMYVEEVLCQIYIWMHCFSAVYWYHRQGLADGPETMLVGGMFMLAGCSLLPAMHALRKGILSRHQLLHDLECFSIDRVDCTNDFDRQAIFNAIVRWYGSLENFSEYVRGPFRQEVLGIVKPCGFTLPYIFLATTPINALCLEGFLALCKGGAPAESILSYFVSVVVGNNMLWLPASMVFLDFVSKRIVSPSGRWNGHLQTLMIFLVMSALTMAGAMCAVGTYTGSVWLVFLWIGCAGIFASLVWYRCWHQ</sequence>
<evidence type="ECO:0000313" key="4">
    <source>
        <dbReference type="Proteomes" id="UP000186817"/>
    </source>
</evidence>
<feature type="transmembrane region" description="Helical" evidence="1">
    <location>
        <begin position="1058"/>
        <end position="1076"/>
    </location>
</feature>
<keyword evidence="1" id="KW-0472">Membrane</keyword>
<evidence type="ECO:0000256" key="1">
    <source>
        <dbReference type="SAM" id="Phobius"/>
    </source>
</evidence>
<feature type="transmembrane region" description="Helical" evidence="1">
    <location>
        <begin position="957"/>
        <end position="976"/>
    </location>
</feature>
<feature type="transmembrane region" description="Helical" evidence="1">
    <location>
        <begin position="696"/>
        <end position="716"/>
    </location>
</feature>
<dbReference type="PROSITE" id="PS50053">
    <property type="entry name" value="UBIQUITIN_2"/>
    <property type="match status" value="1"/>
</dbReference>
<dbReference type="PANTHER" id="PTHR45982">
    <property type="entry name" value="REGULATOR OF CHROMOSOME CONDENSATION"/>
    <property type="match status" value="1"/>
</dbReference>
<reference evidence="3 4" key="1">
    <citation type="submission" date="2016-02" db="EMBL/GenBank/DDBJ databases">
        <title>Genome analysis of coral dinoflagellate symbionts highlights evolutionary adaptations to a symbiotic lifestyle.</title>
        <authorList>
            <person name="Aranda M."/>
            <person name="Li Y."/>
            <person name="Liew Y.J."/>
            <person name="Baumgarten S."/>
            <person name="Simakov O."/>
            <person name="Wilson M."/>
            <person name="Piel J."/>
            <person name="Ashoor H."/>
            <person name="Bougouffa S."/>
            <person name="Bajic V.B."/>
            <person name="Ryu T."/>
            <person name="Ravasi T."/>
            <person name="Bayer T."/>
            <person name="Micklem G."/>
            <person name="Kim H."/>
            <person name="Bhak J."/>
            <person name="Lajeunesse T.C."/>
            <person name="Voolstra C.R."/>
        </authorList>
    </citation>
    <scope>NUCLEOTIDE SEQUENCE [LARGE SCALE GENOMIC DNA]</scope>
    <source>
        <strain evidence="3 4">CCMP2467</strain>
    </source>
</reference>
<evidence type="ECO:0000259" key="2">
    <source>
        <dbReference type="PROSITE" id="PS50053"/>
    </source>
</evidence>
<feature type="domain" description="Ubiquitin-like" evidence="2">
    <location>
        <begin position="1"/>
        <end position="73"/>
    </location>
</feature>
<name>A0A1Q9DI44_SYMMI</name>
<comment type="caution">
    <text evidence="3">The sequence shown here is derived from an EMBL/GenBank/DDBJ whole genome shotgun (WGS) entry which is preliminary data.</text>
</comment>
<dbReference type="CDD" id="cd17039">
    <property type="entry name" value="Ubl_ubiquitin_like"/>
    <property type="match status" value="1"/>
</dbReference>
<dbReference type="InterPro" id="IPR029071">
    <property type="entry name" value="Ubiquitin-like_domsf"/>
</dbReference>
<keyword evidence="1" id="KW-0812">Transmembrane</keyword>
<dbReference type="OrthoDB" id="408391at2759"/>
<dbReference type="EMBL" id="LSRX01000525">
    <property type="protein sequence ID" value="OLP94844.1"/>
    <property type="molecule type" value="Genomic_DNA"/>
</dbReference>
<feature type="transmembrane region" description="Helical" evidence="1">
    <location>
        <begin position="463"/>
        <end position="489"/>
    </location>
</feature>
<dbReference type="InterPro" id="IPR051553">
    <property type="entry name" value="Ran_GTPase-activating"/>
</dbReference>
<organism evidence="3 4">
    <name type="scientific">Symbiodinium microadriaticum</name>
    <name type="common">Dinoflagellate</name>
    <name type="synonym">Zooxanthella microadriatica</name>
    <dbReference type="NCBI Taxonomy" id="2951"/>
    <lineage>
        <taxon>Eukaryota</taxon>
        <taxon>Sar</taxon>
        <taxon>Alveolata</taxon>
        <taxon>Dinophyceae</taxon>
        <taxon>Suessiales</taxon>
        <taxon>Symbiodiniaceae</taxon>
        <taxon>Symbiodinium</taxon>
    </lineage>
</organism>
<proteinExistence type="predicted"/>
<feature type="transmembrane region" description="Helical" evidence="1">
    <location>
        <begin position="988"/>
        <end position="1011"/>
    </location>
</feature>
<evidence type="ECO:0000313" key="3">
    <source>
        <dbReference type="EMBL" id="OLP94844.1"/>
    </source>
</evidence>